<dbReference type="SUPFAM" id="SSF56112">
    <property type="entry name" value="Protein kinase-like (PK-like)"/>
    <property type="match status" value="1"/>
</dbReference>
<evidence type="ECO:0000256" key="2">
    <source>
        <dbReference type="ARBA" id="ARBA00022741"/>
    </source>
</evidence>
<proteinExistence type="predicted"/>
<dbReference type="InterPro" id="IPR011009">
    <property type="entry name" value="Kinase-like_dom_sf"/>
</dbReference>
<dbReference type="FunFam" id="1.10.1070.11:FF:000001">
    <property type="entry name" value="Phosphatidylinositol 4,5-bisphosphate 3-kinase catalytic subunit"/>
    <property type="match status" value="1"/>
</dbReference>
<dbReference type="InterPro" id="IPR018936">
    <property type="entry name" value="PI3/4_kinase_CS"/>
</dbReference>
<gene>
    <name evidence="6" type="ORF">BIW11_01342</name>
</gene>
<dbReference type="PANTHER" id="PTHR10048:SF111">
    <property type="entry name" value="PHOSPHATIDYLINOSITOL 3-KINASE AGE-1"/>
    <property type="match status" value="1"/>
</dbReference>
<sequence length="250" mass="29137">VIKIMDSIWKEEGLDLRMMPYGCLSTGENVGLIEVVKNALTVMDIQRTSRLSKFQFDSTRLHRWIKEKNEDEGRYLQAVETFTHSCAGYCVATFILGIGDRNPDNIMVNEEGQIFHIDFGHFLGHFKKKFGINRERVPFVLTEDFLCVIARGEDQPHKSAHFLNFQELCYRAYKILHKHSRLLITLFTMMLSTGIPELQSIEDITYLRNTLQVDKNENEALQYFETQLNDAYGGAWSTKLDWFFHSVKHM</sequence>
<evidence type="ECO:0000256" key="4">
    <source>
        <dbReference type="ARBA" id="ARBA00022840"/>
    </source>
</evidence>
<dbReference type="GO" id="GO:0048015">
    <property type="term" value="P:phosphatidylinositol-mediated signaling"/>
    <property type="evidence" value="ECO:0007669"/>
    <property type="project" value="TreeGrafter"/>
</dbReference>
<dbReference type="InterPro" id="IPR015433">
    <property type="entry name" value="PI3/4_kinase"/>
</dbReference>
<keyword evidence="7" id="KW-1185">Reference proteome</keyword>
<dbReference type="OrthoDB" id="67688at2759"/>
<evidence type="ECO:0000313" key="7">
    <source>
        <dbReference type="Proteomes" id="UP000192247"/>
    </source>
</evidence>
<dbReference type="PANTHER" id="PTHR10048">
    <property type="entry name" value="PHOSPHATIDYLINOSITOL KINASE"/>
    <property type="match status" value="1"/>
</dbReference>
<dbReference type="GO" id="GO:0016303">
    <property type="term" value="F:1-phosphatidylinositol-3-kinase activity"/>
    <property type="evidence" value="ECO:0007669"/>
    <property type="project" value="TreeGrafter"/>
</dbReference>
<feature type="non-terminal residue" evidence="6">
    <location>
        <position position="1"/>
    </location>
</feature>
<dbReference type="GO" id="GO:0005524">
    <property type="term" value="F:ATP binding"/>
    <property type="evidence" value="ECO:0007669"/>
    <property type="project" value="UniProtKB-KW"/>
</dbReference>
<dbReference type="AlphaFoldDB" id="A0A1V9XFB7"/>
<dbReference type="PROSITE" id="PS00916">
    <property type="entry name" value="PI3_4_KINASE_2"/>
    <property type="match status" value="1"/>
</dbReference>
<dbReference type="GO" id="GO:0005886">
    <property type="term" value="C:plasma membrane"/>
    <property type="evidence" value="ECO:0007669"/>
    <property type="project" value="TreeGrafter"/>
</dbReference>
<dbReference type="GO" id="GO:0035005">
    <property type="term" value="F:1-phosphatidylinositol-4-phosphate 3-kinase activity"/>
    <property type="evidence" value="ECO:0007669"/>
    <property type="project" value="TreeGrafter"/>
</dbReference>
<dbReference type="Proteomes" id="UP000192247">
    <property type="component" value="Unassembled WGS sequence"/>
</dbReference>
<protein>
    <recommendedName>
        <fullName evidence="5">PI3K/PI4K catalytic domain-containing protein</fullName>
    </recommendedName>
</protein>
<dbReference type="InterPro" id="IPR000403">
    <property type="entry name" value="PI3/4_kinase_cat_dom"/>
</dbReference>
<name>A0A1V9XFB7_9ACAR</name>
<dbReference type="STRING" id="418985.A0A1V9XFB7"/>
<feature type="domain" description="PI3K/PI4K catalytic" evidence="5">
    <location>
        <begin position="1"/>
        <end position="236"/>
    </location>
</feature>
<dbReference type="GO" id="GO:0043491">
    <property type="term" value="P:phosphatidylinositol 3-kinase/protein kinase B signal transduction"/>
    <property type="evidence" value="ECO:0007669"/>
    <property type="project" value="TreeGrafter"/>
</dbReference>
<dbReference type="Gene3D" id="3.30.1010.10">
    <property type="entry name" value="Phosphatidylinositol 3-kinase Catalytic Subunit, Chain A, domain 4"/>
    <property type="match status" value="1"/>
</dbReference>
<dbReference type="EMBL" id="MNPL01012257">
    <property type="protein sequence ID" value="OQR72234.1"/>
    <property type="molecule type" value="Genomic_DNA"/>
</dbReference>
<dbReference type="Gene3D" id="1.10.1070.11">
    <property type="entry name" value="Phosphatidylinositol 3-/4-kinase, catalytic domain"/>
    <property type="match status" value="1"/>
</dbReference>
<evidence type="ECO:0000259" key="5">
    <source>
        <dbReference type="PROSITE" id="PS50290"/>
    </source>
</evidence>
<dbReference type="PROSITE" id="PS50290">
    <property type="entry name" value="PI3_4_KINASE_3"/>
    <property type="match status" value="1"/>
</dbReference>
<dbReference type="InterPro" id="IPR036940">
    <property type="entry name" value="PI3/4_kinase_cat_sf"/>
</dbReference>
<keyword evidence="4" id="KW-0067">ATP-binding</keyword>
<comment type="caution">
    <text evidence="6">The sequence shown here is derived from an EMBL/GenBank/DDBJ whole genome shotgun (WGS) entry which is preliminary data.</text>
</comment>
<dbReference type="GO" id="GO:0005737">
    <property type="term" value="C:cytoplasm"/>
    <property type="evidence" value="ECO:0007669"/>
    <property type="project" value="TreeGrafter"/>
</dbReference>
<dbReference type="GO" id="GO:0005942">
    <property type="term" value="C:phosphatidylinositol 3-kinase complex"/>
    <property type="evidence" value="ECO:0007669"/>
    <property type="project" value="TreeGrafter"/>
</dbReference>
<dbReference type="SMART" id="SM00146">
    <property type="entry name" value="PI3Kc"/>
    <property type="match status" value="1"/>
</dbReference>
<keyword evidence="2" id="KW-0547">Nucleotide-binding</keyword>
<dbReference type="InParanoid" id="A0A1V9XFB7"/>
<accession>A0A1V9XFB7</accession>
<evidence type="ECO:0000256" key="1">
    <source>
        <dbReference type="ARBA" id="ARBA00022679"/>
    </source>
</evidence>
<dbReference type="Pfam" id="PF00454">
    <property type="entry name" value="PI3_PI4_kinase"/>
    <property type="match status" value="1"/>
</dbReference>
<keyword evidence="1" id="KW-0808">Transferase</keyword>
<evidence type="ECO:0000256" key="3">
    <source>
        <dbReference type="ARBA" id="ARBA00022777"/>
    </source>
</evidence>
<dbReference type="GO" id="GO:0016477">
    <property type="term" value="P:cell migration"/>
    <property type="evidence" value="ECO:0007669"/>
    <property type="project" value="TreeGrafter"/>
</dbReference>
<evidence type="ECO:0000313" key="6">
    <source>
        <dbReference type="EMBL" id="OQR72234.1"/>
    </source>
</evidence>
<reference evidence="6 7" key="1">
    <citation type="journal article" date="2017" name="Gigascience">
        <title>Draft genome of the honey bee ectoparasitic mite, Tropilaelaps mercedesae, is shaped by the parasitic life history.</title>
        <authorList>
            <person name="Dong X."/>
            <person name="Armstrong S.D."/>
            <person name="Xia D."/>
            <person name="Makepeace B.L."/>
            <person name="Darby A.C."/>
            <person name="Kadowaki T."/>
        </authorList>
    </citation>
    <scope>NUCLEOTIDE SEQUENCE [LARGE SCALE GENOMIC DNA]</scope>
    <source>
        <strain evidence="6">Wuxi-XJTLU</strain>
    </source>
</reference>
<organism evidence="6 7">
    <name type="scientific">Tropilaelaps mercedesae</name>
    <dbReference type="NCBI Taxonomy" id="418985"/>
    <lineage>
        <taxon>Eukaryota</taxon>
        <taxon>Metazoa</taxon>
        <taxon>Ecdysozoa</taxon>
        <taxon>Arthropoda</taxon>
        <taxon>Chelicerata</taxon>
        <taxon>Arachnida</taxon>
        <taxon>Acari</taxon>
        <taxon>Parasitiformes</taxon>
        <taxon>Mesostigmata</taxon>
        <taxon>Gamasina</taxon>
        <taxon>Dermanyssoidea</taxon>
        <taxon>Laelapidae</taxon>
        <taxon>Tropilaelaps</taxon>
    </lineage>
</organism>
<keyword evidence="3" id="KW-0418">Kinase</keyword>